<dbReference type="Pfam" id="PF08335">
    <property type="entry name" value="GlnD_UR_UTase"/>
    <property type="match status" value="1"/>
</dbReference>
<dbReference type="Gene3D" id="1.10.3210.10">
    <property type="entry name" value="Hypothetical protein af1432"/>
    <property type="match status" value="1"/>
</dbReference>
<evidence type="ECO:0000256" key="5">
    <source>
        <dbReference type="ARBA" id="ARBA00022842"/>
    </source>
</evidence>
<dbReference type="Pfam" id="PF03445">
    <property type="entry name" value="DUF294"/>
    <property type="match status" value="1"/>
</dbReference>
<evidence type="ECO:0000256" key="8">
    <source>
        <dbReference type="HAMAP-Rule" id="MF_00277"/>
    </source>
</evidence>
<dbReference type="InterPro" id="IPR006674">
    <property type="entry name" value="HD_domain"/>
</dbReference>
<dbReference type="RefSeq" id="WP_058524535.1">
    <property type="nucleotide sequence ID" value="NZ_CAAAHV010000003.1"/>
</dbReference>
<feature type="domain" description="HD" evidence="10">
    <location>
        <begin position="440"/>
        <end position="556"/>
    </location>
</feature>
<dbReference type="Proteomes" id="UP000054735">
    <property type="component" value="Unassembled WGS sequence"/>
</dbReference>
<comment type="activity regulation">
    <text evidence="8">Uridylyltransferase (UTase) activity is inhibited by glutamine, while glutamine activates uridylyl-removing (UR) activity.</text>
</comment>
<dbReference type="SUPFAM" id="SSF81301">
    <property type="entry name" value="Nucleotidyltransferase"/>
    <property type="match status" value="1"/>
</dbReference>
<evidence type="ECO:0000313" key="12">
    <source>
        <dbReference type="EMBL" id="STX31361.1"/>
    </source>
</evidence>
<dbReference type="Gene3D" id="3.30.460.10">
    <property type="entry name" value="Beta Polymerase, domain 2"/>
    <property type="match status" value="1"/>
</dbReference>
<dbReference type="EC" id="2.7.7.59" evidence="8"/>
<dbReference type="STRING" id="28083.Lbir_2532"/>
<dbReference type="InterPro" id="IPR010043">
    <property type="entry name" value="UTase/UR"/>
</dbReference>
<evidence type="ECO:0000256" key="1">
    <source>
        <dbReference type="ARBA" id="ARBA00022679"/>
    </source>
</evidence>
<dbReference type="InterPro" id="IPR013546">
    <property type="entry name" value="PII_UdlTrfase/GS_AdlTrfase"/>
</dbReference>
<feature type="domain" description="ACT" evidence="9">
    <location>
        <begin position="788"/>
        <end position="857"/>
    </location>
</feature>
<keyword evidence="4 8" id="KW-0378">Hydrolase</keyword>
<comment type="similarity">
    <text evidence="8">Belongs to the GlnD family.</text>
</comment>
<comment type="domain">
    <text evidence="8">Has four distinct domains: an N-terminal nucleotidyltransferase (NT) domain responsible for UTase activity, a central HD domain that encodes UR activity, and two C-terminal ACT domains that seem to have a role in glutamine sensing.</text>
</comment>
<evidence type="ECO:0000256" key="3">
    <source>
        <dbReference type="ARBA" id="ARBA00022737"/>
    </source>
</evidence>
<feature type="region of interest" description="Uridylyltransferase" evidence="8">
    <location>
        <begin position="1"/>
        <end position="322"/>
    </location>
</feature>
<dbReference type="GO" id="GO:0008081">
    <property type="term" value="F:phosphoric diester hydrolase activity"/>
    <property type="evidence" value="ECO:0007669"/>
    <property type="project" value="UniProtKB-UniRule"/>
</dbReference>
<dbReference type="OrthoDB" id="9758038at2"/>
<dbReference type="SUPFAM" id="SSF109604">
    <property type="entry name" value="HD-domain/PDEase-like"/>
    <property type="match status" value="1"/>
</dbReference>
<comment type="catalytic activity">
    <reaction evidence="8">
        <text>[protein-PII]-uridylyl-L-tyrosine + H2O = [protein-PII]-L-tyrosine + UMP + H(+)</text>
        <dbReference type="Rhea" id="RHEA:48600"/>
        <dbReference type="Rhea" id="RHEA-COMP:12147"/>
        <dbReference type="Rhea" id="RHEA-COMP:12148"/>
        <dbReference type="ChEBI" id="CHEBI:15377"/>
        <dbReference type="ChEBI" id="CHEBI:15378"/>
        <dbReference type="ChEBI" id="CHEBI:46858"/>
        <dbReference type="ChEBI" id="CHEBI:57865"/>
        <dbReference type="ChEBI" id="CHEBI:90602"/>
    </reaction>
</comment>
<protein>
    <recommendedName>
        <fullName evidence="8">Bifunctional uridylyltransferase/uridylyl-removing enzyme</fullName>
        <shortName evidence="8">UTase/UR</shortName>
    </recommendedName>
    <alternativeName>
        <fullName evidence="8">Bifunctional [protein-PII] modification enzyme</fullName>
    </alternativeName>
    <alternativeName>
        <fullName evidence="8">Bifunctional nitrogen sensor protein</fullName>
    </alternativeName>
    <domain>
        <recommendedName>
            <fullName evidence="8">[Protein-PII] uridylyltransferase</fullName>
            <shortName evidence="8">PII uridylyltransferase</shortName>
            <shortName evidence="8">UTase</shortName>
            <ecNumber evidence="8">2.7.7.59</ecNumber>
        </recommendedName>
    </domain>
    <domain>
        <recommendedName>
            <fullName evidence="8">[Protein-PII]-UMP uridylyl-removing enzyme</fullName>
            <shortName evidence="8">UR</shortName>
            <ecNumber evidence="8">3.1.4.-</ecNumber>
        </recommendedName>
    </domain>
</protein>
<evidence type="ECO:0000256" key="4">
    <source>
        <dbReference type="ARBA" id="ARBA00022801"/>
    </source>
</evidence>
<dbReference type="PIRSF" id="PIRSF006288">
    <property type="entry name" value="PII_uridyltransf"/>
    <property type="match status" value="1"/>
</dbReference>
<evidence type="ECO:0000313" key="11">
    <source>
        <dbReference type="EMBL" id="KTC67930.1"/>
    </source>
</evidence>
<evidence type="ECO:0000259" key="10">
    <source>
        <dbReference type="PROSITE" id="PS51831"/>
    </source>
</evidence>
<dbReference type="Pfam" id="PF01966">
    <property type="entry name" value="HD"/>
    <property type="match status" value="1"/>
</dbReference>
<evidence type="ECO:0000256" key="2">
    <source>
        <dbReference type="ARBA" id="ARBA00022695"/>
    </source>
</evidence>
<evidence type="ECO:0000259" key="9">
    <source>
        <dbReference type="PROSITE" id="PS51671"/>
    </source>
</evidence>
<keyword evidence="2 8" id="KW-0548">Nucleotidyltransferase</keyword>
<dbReference type="InterPro" id="IPR005105">
    <property type="entry name" value="GlnD_Uridyltrans_N"/>
</dbReference>
<evidence type="ECO:0000256" key="6">
    <source>
        <dbReference type="ARBA" id="ARBA00023268"/>
    </source>
</evidence>
<dbReference type="GO" id="GO:0008773">
    <property type="term" value="F:[protein-PII] uridylyltransferase activity"/>
    <property type="evidence" value="ECO:0007669"/>
    <property type="project" value="UniProtKB-UniRule"/>
</dbReference>
<dbReference type="EMBL" id="UGNW01000001">
    <property type="protein sequence ID" value="STX31361.1"/>
    <property type="molecule type" value="Genomic_DNA"/>
</dbReference>
<dbReference type="EC" id="3.1.4.-" evidence="8"/>
<name>A0A378I9S6_9GAMM</name>
<comment type="function">
    <text evidence="8">Modifies, by uridylylation and deuridylylation, the PII regulatory proteins (GlnB and homologs), in response to the nitrogen status of the cell that GlnD senses through the glutamine level. Under low glutamine levels, catalyzes the conversion of the PII proteins and UTP to PII-UMP and PPi, while under higher glutamine levels, GlnD hydrolyzes PII-UMP to PII and UMP (deuridylylation). Thus, controls uridylylation state and activity of the PII proteins, and plays an important role in the regulation of nitrogen metabolism.</text>
</comment>
<dbReference type="HAMAP" id="MF_00277">
    <property type="entry name" value="PII_uridylyl_transf"/>
    <property type="match status" value="1"/>
</dbReference>
<reference evidence="11 13" key="1">
    <citation type="submission" date="2015-11" db="EMBL/GenBank/DDBJ databases">
        <title>Genomic analysis of 38 Legionella species identifies large and diverse effector repertoires.</title>
        <authorList>
            <person name="Burstein D."/>
            <person name="Amaro F."/>
            <person name="Zusman T."/>
            <person name="Lifshitz Z."/>
            <person name="Cohen O."/>
            <person name="Gilbert J.A."/>
            <person name="Pupko T."/>
            <person name="Shuman H.A."/>
            <person name="Segal G."/>
        </authorList>
    </citation>
    <scope>NUCLEOTIDE SEQUENCE [LARGE SCALE GENOMIC DNA]</scope>
    <source>
        <strain evidence="11 13">CDC#1407-AL-14</strain>
    </source>
</reference>
<dbReference type="SUPFAM" id="SSF55021">
    <property type="entry name" value="ACT-like"/>
    <property type="match status" value="1"/>
</dbReference>
<keyword evidence="3" id="KW-0677">Repeat</keyword>
<sequence>MKSAKPVLKQTLKQFREELCKEFYQKANIGNLTRKLVQFIDQSLIELFYKNKLHLNNQFCLVALGSYGRRELLLHSDIDLLLLHSDELSQITIQRAQAFIQECWDAGLNISHQITTVEACAKLAQEDLTVISSILDMHLLCGKSNLMEELQYQTHPLHMWPSEKYFLAKMNEQQARYRKYGETEYNLEPNVKHGPGGLRDLQTLLCIGKRHYGIKKLADGISCGFFTDKEYEELINCQHFLWRVRFALHAITGKQEERLLFDHQLKLASLFNFSDNAHSLAIEQFMKAYFTVIKRNRELNEMLFQWFSEAIVHHEKQQIQRLDSYFQLSNNLIEIRHTRVFIQHPQALIKLFLWIAKKPDIVGVRASTIRLIREHLYLMNKRFRHSKAVTSAFMAIFKEGSNPFEALQHMNRYGVLGHYLDCFAAVTGQMQYDLFHVYTVDQHTLYVIRNIVRFLNPVYSRQFPLAASLMSSIKKKEIIYLAAFFHDIAKGRGGDHSELGALEASQFANNHNLEEEDRILLVWLVENHLLMSQTAQRQDIYDPKTIQDFSSKLPSLHYLDYLYLLTVADICGTNPSLWNSWKDTLLKELYKATKQALLENTDFVNESALIEARKQQALEILIAEKVLPTQAQRIWAHFQGIYFLHESPKIIAKHTKAILHCKEYPLVMILPHHSEGGTEVFIYMPHHDERFTITTTVLSNHHTTIQEATILSCNNQFDLDTYIILDEQHKALFDKEKTEELKQALVEQLAKANELPSIAKRRVPRAMAHFKLTPQISFTEEPYLKHTRLFLITRDRPGLLAHVSRIFTRLGILLHGAKIATAGERVEDTFYISSHSSNHLTTREKERLKDLLTKELS</sequence>
<dbReference type="CDD" id="cd04900">
    <property type="entry name" value="ACT_UUR-like_1"/>
    <property type="match status" value="1"/>
</dbReference>
<feature type="domain" description="ACT" evidence="9">
    <location>
        <begin position="679"/>
        <end position="765"/>
    </location>
</feature>
<dbReference type="SMART" id="SM00471">
    <property type="entry name" value="HDc"/>
    <property type="match status" value="1"/>
</dbReference>
<keyword evidence="1 8" id="KW-0808">Transferase</keyword>
<dbReference type="GO" id="GO:0008893">
    <property type="term" value="F:guanosine-3',5'-bis(diphosphate) 3'-diphosphatase activity"/>
    <property type="evidence" value="ECO:0007669"/>
    <property type="project" value="UniProtKB-EC"/>
</dbReference>
<dbReference type="AlphaFoldDB" id="A0A378I9S6"/>
<dbReference type="PANTHER" id="PTHR47320:SF1">
    <property type="entry name" value="BIFUNCTIONAL URIDYLYLTRANSFERASE_URIDYLYL-REMOVING ENZYME"/>
    <property type="match status" value="1"/>
</dbReference>
<dbReference type="InterPro" id="IPR003607">
    <property type="entry name" value="HD/PDEase_dom"/>
</dbReference>
<evidence type="ECO:0000313" key="13">
    <source>
        <dbReference type="Proteomes" id="UP000054735"/>
    </source>
</evidence>
<dbReference type="GO" id="GO:0006808">
    <property type="term" value="P:regulation of nitrogen utilization"/>
    <property type="evidence" value="ECO:0007669"/>
    <property type="project" value="UniProtKB-UniRule"/>
</dbReference>
<evidence type="ECO:0000313" key="14">
    <source>
        <dbReference type="Proteomes" id="UP000255066"/>
    </source>
</evidence>
<dbReference type="PANTHER" id="PTHR47320">
    <property type="entry name" value="BIFUNCTIONAL URIDYLYLTRANSFERASE/URIDYLYL-REMOVING ENZYME"/>
    <property type="match status" value="1"/>
</dbReference>
<keyword evidence="13" id="KW-1185">Reference proteome</keyword>
<dbReference type="PROSITE" id="PS51671">
    <property type="entry name" value="ACT"/>
    <property type="match status" value="2"/>
</dbReference>
<dbReference type="InterPro" id="IPR002912">
    <property type="entry name" value="ACT_dom"/>
</dbReference>
<comment type="catalytic activity">
    <reaction evidence="8">
        <text>[protein-PII]-L-tyrosine + UTP = [protein-PII]-uridylyl-L-tyrosine + diphosphate</text>
        <dbReference type="Rhea" id="RHEA:13673"/>
        <dbReference type="Rhea" id="RHEA-COMP:12147"/>
        <dbReference type="Rhea" id="RHEA-COMP:12148"/>
        <dbReference type="ChEBI" id="CHEBI:33019"/>
        <dbReference type="ChEBI" id="CHEBI:46398"/>
        <dbReference type="ChEBI" id="CHEBI:46858"/>
        <dbReference type="ChEBI" id="CHEBI:90602"/>
        <dbReference type="EC" id="2.7.7.59"/>
    </reaction>
</comment>
<comment type="caution">
    <text evidence="8">Lacks conserved residue(s) required for the propagation of feature annotation.</text>
</comment>
<reference evidence="12 14" key="2">
    <citation type="submission" date="2018-06" db="EMBL/GenBank/DDBJ databases">
        <authorList>
            <consortium name="Pathogen Informatics"/>
            <person name="Doyle S."/>
        </authorList>
    </citation>
    <scope>NUCLEOTIDE SEQUENCE [LARGE SCALE GENOMIC DNA]</scope>
    <source>
        <strain evidence="12 14">NCTC12437</strain>
    </source>
</reference>
<comment type="cofactor">
    <cofactor evidence="8">
        <name>Mg(2+)</name>
        <dbReference type="ChEBI" id="CHEBI:18420"/>
    </cofactor>
</comment>
<proteinExistence type="inferred from homology"/>
<keyword evidence="6 8" id="KW-0511">Multifunctional enzyme</keyword>
<dbReference type="Proteomes" id="UP000255066">
    <property type="component" value="Unassembled WGS sequence"/>
</dbReference>
<comment type="catalytic activity">
    <reaction evidence="7">
        <text>guanosine 3',5'-bis(diphosphate) + H2O = GDP + diphosphate + H(+)</text>
        <dbReference type="Rhea" id="RHEA:14253"/>
        <dbReference type="ChEBI" id="CHEBI:15377"/>
        <dbReference type="ChEBI" id="CHEBI:15378"/>
        <dbReference type="ChEBI" id="CHEBI:33019"/>
        <dbReference type="ChEBI" id="CHEBI:58189"/>
        <dbReference type="ChEBI" id="CHEBI:77828"/>
        <dbReference type="EC" id="3.1.7.2"/>
    </reaction>
</comment>
<dbReference type="SUPFAM" id="SSF81593">
    <property type="entry name" value="Nucleotidyltransferase substrate binding subunit/domain"/>
    <property type="match status" value="1"/>
</dbReference>
<dbReference type="PROSITE" id="PS51831">
    <property type="entry name" value="HD"/>
    <property type="match status" value="1"/>
</dbReference>
<dbReference type="NCBIfam" id="TIGR01693">
    <property type="entry name" value="UTase_glnD"/>
    <property type="match status" value="1"/>
</dbReference>
<gene>
    <name evidence="8 12" type="primary">glnD</name>
    <name evidence="11" type="ORF">Lbir_2532</name>
    <name evidence="12" type="ORF">NCTC12437_01133</name>
</gene>
<dbReference type="CDD" id="cd04899">
    <property type="entry name" value="ACT_ACR-UUR-like_2"/>
    <property type="match status" value="1"/>
</dbReference>
<dbReference type="CDD" id="cd05401">
    <property type="entry name" value="NT_GlnE_GlnD_like"/>
    <property type="match status" value="1"/>
</dbReference>
<dbReference type="InterPro" id="IPR043519">
    <property type="entry name" value="NT_sf"/>
</dbReference>
<accession>A0A378I9S6</accession>
<evidence type="ECO:0000256" key="7">
    <source>
        <dbReference type="ARBA" id="ARBA00047968"/>
    </source>
</evidence>
<keyword evidence="5 8" id="KW-0460">Magnesium</keyword>
<dbReference type="InterPro" id="IPR045865">
    <property type="entry name" value="ACT-like_dom_sf"/>
</dbReference>
<dbReference type="EMBL" id="LNXT01000048">
    <property type="protein sequence ID" value="KTC67930.1"/>
    <property type="molecule type" value="Genomic_DNA"/>
</dbReference>
<organism evidence="12 14">
    <name type="scientific">Legionella birminghamensis</name>
    <dbReference type="NCBI Taxonomy" id="28083"/>
    <lineage>
        <taxon>Bacteria</taxon>
        <taxon>Pseudomonadati</taxon>
        <taxon>Pseudomonadota</taxon>
        <taxon>Gammaproteobacteria</taxon>
        <taxon>Legionellales</taxon>
        <taxon>Legionellaceae</taxon>
        <taxon>Legionella</taxon>
    </lineage>
</organism>